<evidence type="ECO:0000256" key="1">
    <source>
        <dbReference type="ARBA" id="ARBA00004571"/>
    </source>
</evidence>
<reference evidence="14 15" key="1">
    <citation type="submission" date="2020-06" db="EMBL/GenBank/DDBJ databases">
        <title>Draft genome of Uliginosibacterium sp. IMCC34675.</title>
        <authorList>
            <person name="Song J."/>
        </authorList>
    </citation>
    <scope>NUCLEOTIDE SEQUENCE [LARGE SCALE GENOMIC DNA]</scope>
    <source>
        <strain evidence="14 15">IMCC34675</strain>
    </source>
</reference>
<feature type="compositionally biased region" description="Pro residues" evidence="11">
    <location>
        <begin position="208"/>
        <end position="222"/>
    </location>
</feature>
<evidence type="ECO:0000256" key="5">
    <source>
        <dbReference type="ARBA" id="ARBA00022729"/>
    </source>
</evidence>
<keyword evidence="2" id="KW-0813">Transport</keyword>
<evidence type="ECO:0000256" key="8">
    <source>
        <dbReference type="ARBA" id="ARBA00023136"/>
    </source>
</evidence>
<evidence type="ECO:0000256" key="3">
    <source>
        <dbReference type="ARBA" id="ARBA00022452"/>
    </source>
</evidence>
<dbReference type="InterPro" id="IPR050330">
    <property type="entry name" value="Bact_OuterMem_StrucFunc"/>
</dbReference>
<sequence length="354" mass="38820">MKTSTSMTSAVTAVTLLSCALAAPAQAQGIYNTPSGHDFNPSWYIAPSINGISPDDKFGSDDQGGGLGLRVGKPLTHWLDLQLGTTYSRAHEGSSSYRQNTLGVDALFLLSRERFRPFLLAGGGAEYDKVNRPDLSSNGTSPYLNMGLGAQYSFNSQWGLQADYRHAVSFLQNNDFGFDRGHSNIVTVALLYTFDKPAAPAPIARNEAPPPPPPRAIEAPPPAPVPQRFERYTLSSTELFDFDSFVLRGSQPKLDEISSVLNRDPAIESINILGYTDRLGSDQYNQKLSQSRAEAVKSYLISKSVDARRLNAVGKGERNPVVECSDKKRADLIKCLEPNRRVEVEEIVLQRRVP</sequence>
<comment type="subcellular location">
    <subcellularLocation>
        <location evidence="1">Cell outer membrane</location>
        <topology evidence="1">Multi-pass membrane protein</topology>
    </subcellularLocation>
</comment>
<keyword evidence="7" id="KW-0626">Porin</keyword>
<dbReference type="SUPFAM" id="SSF103088">
    <property type="entry name" value="OmpA-like"/>
    <property type="match status" value="1"/>
</dbReference>
<dbReference type="Gene3D" id="3.30.1330.60">
    <property type="entry name" value="OmpA-like domain"/>
    <property type="match status" value="1"/>
</dbReference>
<dbReference type="Pfam" id="PF00691">
    <property type="entry name" value="OmpA"/>
    <property type="match status" value="1"/>
</dbReference>
<dbReference type="PROSITE" id="PS51123">
    <property type="entry name" value="OMPA_2"/>
    <property type="match status" value="1"/>
</dbReference>
<evidence type="ECO:0000256" key="7">
    <source>
        <dbReference type="ARBA" id="ARBA00023114"/>
    </source>
</evidence>
<dbReference type="InterPro" id="IPR027385">
    <property type="entry name" value="Beta-barrel_OMP"/>
</dbReference>
<evidence type="ECO:0000313" key="15">
    <source>
        <dbReference type="Proteomes" id="UP000778523"/>
    </source>
</evidence>
<evidence type="ECO:0000313" key="14">
    <source>
        <dbReference type="EMBL" id="NSL55073.1"/>
    </source>
</evidence>
<dbReference type="PRINTS" id="PR01021">
    <property type="entry name" value="OMPADOMAIN"/>
</dbReference>
<dbReference type="PROSITE" id="PS51257">
    <property type="entry name" value="PROKAR_LIPOPROTEIN"/>
    <property type="match status" value="1"/>
</dbReference>
<keyword evidence="9" id="KW-0998">Cell outer membrane</keyword>
<dbReference type="InterPro" id="IPR036737">
    <property type="entry name" value="OmpA-like_sf"/>
</dbReference>
<keyword evidence="4" id="KW-0812">Transmembrane</keyword>
<feature type="signal peptide" evidence="12">
    <location>
        <begin position="1"/>
        <end position="27"/>
    </location>
</feature>
<dbReference type="Proteomes" id="UP000778523">
    <property type="component" value="Unassembled WGS sequence"/>
</dbReference>
<feature type="chain" id="PRO_5047033381" evidence="12">
    <location>
        <begin position="28"/>
        <end position="354"/>
    </location>
</feature>
<feature type="domain" description="OmpA-like" evidence="13">
    <location>
        <begin position="227"/>
        <end position="350"/>
    </location>
</feature>
<dbReference type="Gene3D" id="2.40.160.20">
    <property type="match status" value="1"/>
</dbReference>
<protein>
    <submittedName>
        <fullName evidence="14">OmpA family protein</fullName>
    </submittedName>
</protein>
<comment type="caution">
    <text evidence="14">The sequence shown here is derived from an EMBL/GenBank/DDBJ whole genome shotgun (WGS) entry which is preliminary data.</text>
</comment>
<dbReference type="InterPro" id="IPR006665">
    <property type="entry name" value="OmpA-like"/>
</dbReference>
<evidence type="ECO:0000256" key="12">
    <source>
        <dbReference type="SAM" id="SignalP"/>
    </source>
</evidence>
<organism evidence="14 15">
    <name type="scientific">Uliginosibacterium aquaticum</name>
    <dbReference type="NCBI Taxonomy" id="2731212"/>
    <lineage>
        <taxon>Bacteria</taxon>
        <taxon>Pseudomonadati</taxon>
        <taxon>Pseudomonadota</taxon>
        <taxon>Betaproteobacteria</taxon>
        <taxon>Rhodocyclales</taxon>
        <taxon>Zoogloeaceae</taxon>
        <taxon>Uliginosibacterium</taxon>
    </lineage>
</organism>
<evidence type="ECO:0000256" key="4">
    <source>
        <dbReference type="ARBA" id="ARBA00022692"/>
    </source>
</evidence>
<keyword evidence="8 10" id="KW-0472">Membrane</keyword>
<dbReference type="PANTHER" id="PTHR30329">
    <property type="entry name" value="STATOR ELEMENT OF FLAGELLAR MOTOR COMPLEX"/>
    <property type="match status" value="1"/>
</dbReference>
<proteinExistence type="predicted"/>
<evidence type="ECO:0000256" key="10">
    <source>
        <dbReference type="PROSITE-ProRule" id="PRU00473"/>
    </source>
</evidence>
<dbReference type="SUPFAM" id="SSF56925">
    <property type="entry name" value="OMPA-like"/>
    <property type="match status" value="1"/>
</dbReference>
<name>A0ABX2IL85_9RHOO</name>
<evidence type="ECO:0000256" key="9">
    <source>
        <dbReference type="ARBA" id="ARBA00023237"/>
    </source>
</evidence>
<feature type="region of interest" description="Disordered" evidence="11">
    <location>
        <begin position="202"/>
        <end position="222"/>
    </location>
</feature>
<evidence type="ECO:0000256" key="2">
    <source>
        <dbReference type="ARBA" id="ARBA00022448"/>
    </source>
</evidence>
<evidence type="ECO:0000256" key="6">
    <source>
        <dbReference type="ARBA" id="ARBA00023065"/>
    </source>
</evidence>
<keyword evidence="5 12" id="KW-0732">Signal</keyword>
<accession>A0ABX2IL85</accession>
<dbReference type="Pfam" id="PF13505">
    <property type="entry name" value="OMP_b-brl"/>
    <property type="match status" value="1"/>
</dbReference>
<dbReference type="EMBL" id="JABCSC020000002">
    <property type="protein sequence ID" value="NSL55073.1"/>
    <property type="molecule type" value="Genomic_DNA"/>
</dbReference>
<dbReference type="InterPro" id="IPR011250">
    <property type="entry name" value="OMP/PagP_B-barrel"/>
</dbReference>
<keyword evidence="15" id="KW-1185">Reference proteome</keyword>
<dbReference type="PANTHER" id="PTHR30329:SF21">
    <property type="entry name" value="LIPOPROTEIN YIAD-RELATED"/>
    <property type="match status" value="1"/>
</dbReference>
<evidence type="ECO:0000256" key="11">
    <source>
        <dbReference type="SAM" id="MobiDB-lite"/>
    </source>
</evidence>
<keyword evidence="6" id="KW-0406">Ion transport</keyword>
<dbReference type="InterPro" id="IPR006664">
    <property type="entry name" value="OMP_bac"/>
</dbReference>
<keyword evidence="3" id="KW-1134">Transmembrane beta strand</keyword>
<dbReference type="CDD" id="cd07185">
    <property type="entry name" value="OmpA_C-like"/>
    <property type="match status" value="1"/>
</dbReference>
<gene>
    <name evidence="14" type="ORF">HJ583_008575</name>
</gene>
<evidence type="ECO:0000259" key="13">
    <source>
        <dbReference type="PROSITE" id="PS51123"/>
    </source>
</evidence>